<dbReference type="Proteomes" id="UP001652625">
    <property type="component" value="Chromosome 13"/>
</dbReference>
<protein>
    <submittedName>
        <fullName evidence="3 4">Uncharacterized protein LOC105850422</fullName>
    </submittedName>
</protein>
<dbReference type="RefSeq" id="XP_065672495.1">
    <property type="nucleotide sequence ID" value="XM_065816423.1"/>
</dbReference>
<proteinExistence type="predicted"/>
<feature type="region of interest" description="Disordered" evidence="1">
    <location>
        <begin position="36"/>
        <end position="56"/>
    </location>
</feature>
<dbReference type="GeneID" id="105850422"/>
<dbReference type="RefSeq" id="XP_065672494.1">
    <property type="nucleotide sequence ID" value="XM_065816422.1"/>
</dbReference>
<evidence type="ECO:0000313" key="4">
    <source>
        <dbReference type="RefSeq" id="XP_065672494.1"/>
    </source>
</evidence>
<dbReference type="Gene3D" id="2.30.30.380">
    <property type="entry name" value="Zn-finger domain of Sec23/24"/>
    <property type="match status" value="1"/>
</dbReference>
<gene>
    <name evidence="3 4 5" type="primary">LOC105850422</name>
</gene>
<accession>A0ABM4DDL2</accession>
<evidence type="ECO:0000313" key="3">
    <source>
        <dbReference type="RefSeq" id="XP_065672493.1"/>
    </source>
</evidence>
<feature type="compositionally biased region" description="Polar residues" evidence="1">
    <location>
        <begin position="47"/>
        <end position="56"/>
    </location>
</feature>
<reference evidence="3 4" key="1">
    <citation type="submission" date="2025-05" db="UniProtKB">
        <authorList>
            <consortium name="RefSeq"/>
        </authorList>
    </citation>
    <scope>IDENTIFICATION</scope>
</reference>
<sequence length="410" mass="46673">MAESENNFLNNNSVDNTYFTYSNGNYNGIRDQDVNSREKVKNHHQRSYSSSSFIPSTDLNVNERIHPVDNDRGQSSQTLNYAVTSSNFHASPSYNAIYNNGFRTPSTYHGYATPTHAFLTSSNIYQAPNEVHVISSNVYGTPSNTYRTSSNICGTPNTVHVTPSNIYRTPNDLYGIQTTNHVTCNINASPLIATYNNRQQFDNTNRKPDILQHQSSVPNFQVTSPTNFNNSTRHSISVDEYFGFSRRRIDRPLSNSFRPDNSAQLPLNHTTSWNLELNPNSCSISDYLHKQNESMFRLYDATSLAAKDEERLKEEIRILESQVNSLPRVQGNSNKLDYLRLQEENNRLQGELLRMYEDLDKLGVPIPKCNPSVPVEIDENWECPQCTFKNLALPKCEMCECLRPGRSVLN</sequence>
<evidence type="ECO:0000313" key="5">
    <source>
        <dbReference type="RefSeq" id="XP_065672495.1"/>
    </source>
</evidence>
<keyword evidence="2" id="KW-1185">Reference proteome</keyword>
<evidence type="ECO:0000256" key="1">
    <source>
        <dbReference type="SAM" id="MobiDB-lite"/>
    </source>
</evidence>
<dbReference type="RefSeq" id="XP_065672493.1">
    <property type="nucleotide sequence ID" value="XM_065816421.1"/>
</dbReference>
<name>A0ABM4DDL2_HYDVU</name>
<organism evidence="2 5">
    <name type="scientific">Hydra vulgaris</name>
    <name type="common">Hydra</name>
    <name type="synonym">Hydra attenuata</name>
    <dbReference type="NCBI Taxonomy" id="6087"/>
    <lineage>
        <taxon>Eukaryota</taxon>
        <taxon>Metazoa</taxon>
        <taxon>Cnidaria</taxon>
        <taxon>Hydrozoa</taxon>
        <taxon>Hydroidolina</taxon>
        <taxon>Anthoathecata</taxon>
        <taxon>Aplanulata</taxon>
        <taxon>Hydridae</taxon>
        <taxon>Hydra</taxon>
    </lineage>
</organism>
<evidence type="ECO:0000313" key="2">
    <source>
        <dbReference type="Proteomes" id="UP001652625"/>
    </source>
</evidence>